<reference evidence="2 3" key="1">
    <citation type="journal article" date="2020" name="Mol. Biol. Evol.">
        <title>Distinct Expression and Methylation Patterns for Genes with Different Fates following a Single Whole-Genome Duplication in Flowering Plants.</title>
        <authorList>
            <person name="Shi T."/>
            <person name="Rahmani R.S."/>
            <person name="Gugger P.F."/>
            <person name="Wang M."/>
            <person name="Li H."/>
            <person name="Zhang Y."/>
            <person name="Li Z."/>
            <person name="Wang Q."/>
            <person name="Van de Peer Y."/>
            <person name="Marchal K."/>
            <person name="Chen J."/>
        </authorList>
    </citation>
    <scope>NUCLEOTIDE SEQUENCE [LARGE SCALE GENOMIC DNA]</scope>
    <source>
        <tissue evidence="2">Leaf</tissue>
    </source>
</reference>
<dbReference type="GO" id="GO:0003950">
    <property type="term" value="F:NAD+ poly-ADP-ribosyltransferase activity"/>
    <property type="evidence" value="ECO:0007669"/>
    <property type="project" value="InterPro"/>
</dbReference>
<dbReference type="Gene3D" id="3.90.228.10">
    <property type="match status" value="1"/>
</dbReference>
<dbReference type="AlphaFoldDB" id="A0A822YWM7"/>
<dbReference type="PANTHER" id="PTHR32263">
    <property type="entry name" value="INACTIVE POLY [ADP-RIBOSE] POLYMERASE SRO4-RELATED"/>
    <property type="match status" value="1"/>
</dbReference>
<proteinExistence type="predicted"/>
<dbReference type="InterPro" id="IPR044964">
    <property type="entry name" value="RCD1/SRO1-5"/>
</dbReference>
<accession>A0A822YWM7</accession>
<evidence type="ECO:0000313" key="3">
    <source>
        <dbReference type="Proteomes" id="UP000607653"/>
    </source>
</evidence>
<comment type="caution">
    <text evidence="2">The sequence shown here is derived from an EMBL/GenBank/DDBJ whole genome shotgun (WGS) entry which is preliminary data.</text>
</comment>
<protein>
    <recommendedName>
        <fullName evidence="1">PARP catalytic domain-containing protein</fullName>
    </recommendedName>
</protein>
<gene>
    <name evidence="2" type="ORF">HUJ06_007214</name>
</gene>
<dbReference type="SUPFAM" id="SSF56399">
    <property type="entry name" value="ADP-ribosylation"/>
    <property type="match status" value="1"/>
</dbReference>
<dbReference type="EMBL" id="DUZY01000004">
    <property type="protein sequence ID" value="DAD36573.1"/>
    <property type="molecule type" value="Genomic_DNA"/>
</dbReference>
<dbReference type="PANTHER" id="PTHR32263:SF5">
    <property type="entry name" value="INACTIVE POLY [ADP-RIBOSE] POLYMERASE SRO1-RELATED"/>
    <property type="match status" value="1"/>
</dbReference>
<dbReference type="InterPro" id="IPR012317">
    <property type="entry name" value="Poly(ADP-ribose)pol_cat_dom"/>
</dbReference>
<evidence type="ECO:0000259" key="1">
    <source>
        <dbReference type="PROSITE" id="PS51059"/>
    </source>
</evidence>
<sequence>MVLCRVIMGNMELIHPGSEQFYPSSENFDSGIDDFQNPSYYVVWNMNVNTHIYPECVISFRVPPSAKGDSFSHIFNMFHNGICFLKLKLFLKFKKLYHIGLQMTYQLIFYCWKSMFFKS</sequence>
<evidence type="ECO:0000313" key="2">
    <source>
        <dbReference type="EMBL" id="DAD36573.1"/>
    </source>
</evidence>
<dbReference type="Proteomes" id="UP000607653">
    <property type="component" value="Unassembled WGS sequence"/>
</dbReference>
<keyword evidence="3" id="KW-1185">Reference proteome</keyword>
<dbReference type="PROSITE" id="PS51059">
    <property type="entry name" value="PARP_CATALYTIC"/>
    <property type="match status" value="1"/>
</dbReference>
<feature type="domain" description="PARP catalytic" evidence="1">
    <location>
        <begin position="1"/>
        <end position="82"/>
    </location>
</feature>
<organism evidence="2 3">
    <name type="scientific">Nelumbo nucifera</name>
    <name type="common">Sacred lotus</name>
    <dbReference type="NCBI Taxonomy" id="4432"/>
    <lineage>
        <taxon>Eukaryota</taxon>
        <taxon>Viridiplantae</taxon>
        <taxon>Streptophyta</taxon>
        <taxon>Embryophyta</taxon>
        <taxon>Tracheophyta</taxon>
        <taxon>Spermatophyta</taxon>
        <taxon>Magnoliopsida</taxon>
        <taxon>Proteales</taxon>
        <taxon>Nelumbonaceae</taxon>
        <taxon>Nelumbo</taxon>
    </lineage>
</organism>
<name>A0A822YWM7_NELNU</name>